<evidence type="ECO:0000256" key="2">
    <source>
        <dbReference type="SAM" id="Phobius"/>
    </source>
</evidence>
<dbReference type="AlphaFoldDB" id="A0A1Q8VBP3"/>
<feature type="compositionally biased region" description="Polar residues" evidence="1">
    <location>
        <begin position="1"/>
        <end position="10"/>
    </location>
</feature>
<dbReference type="Proteomes" id="UP000186857">
    <property type="component" value="Unassembled WGS sequence"/>
</dbReference>
<feature type="transmembrane region" description="Helical" evidence="2">
    <location>
        <begin position="138"/>
        <end position="161"/>
    </location>
</feature>
<sequence length="211" mass="21789">MSTTNRTPAATEQEHPSVHTSSRSGLANSALGTRNLMMIAALAVVSMILLVPLNYLAPAAGASRDAVLLGCALMGLWLVPFLLPATVVRRPGAVMIASLLMGIMSVFTTPVGPAAIVGNLIGGAFVEVPLALMLYRKWTWWSFLISAATFGLLNGLMYVSVMSASAGVAFASAGVVIAVVSALVGGGLTIVLTRLLNRAGVGIDHRMTGRA</sequence>
<organism evidence="3 4">
    <name type="scientific">Actinomyces oris</name>
    <dbReference type="NCBI Taxonomy" id="544580"/>
    <lineage>
        <taxon>Bacteria</taxon>
        <taxon>Bacillati</taxon>
        <taxon>Actinomycetota</taxon>
        <taxon>Actinomycetes</taxon>
        <taxon>Actinomycetales</taxon>
        <taxon>Actinomycetaceae</taxon>
        <taxon>Actinomyces</taxon>
    </lineage>
</organism>
<keyword evidence="2" id="KW-1133">Transmembrane helix</keyword>
<accession>A0A1Q8VBP3</accession>
<protein>
    <submittedName>
        <fullName evidence="3">ABC transporter permease</fullName>
    </submittedName>
</protein>
<dbReference type="RefSeq" id="WP_050792701.1">
    <property type="nucleotide sequence ID" value="NZ_MSKJ01000006.1"/>
</dbReference>
<name>A0A1Q8VBP3_9ACTO</name>
<evidence type="ECO:0000313" key="3">
    <source>
        <dbReference type="EMBL" id="OLO45522.1"/>
    </source>
</evidence>
<reference evidence="3 4" key="1">
    <citation type="submission" date="2016-12" db="EMBL/GenBank/DDBJ databases">
        <title>Genomic Comparison of strains in the 'Actinomyces naeslundii' Group.</title>
        <authorList>
            <person name="Mughal S.R."/>
            <person name="Do T."/>
            <person name="Gilbert S.C."/>
            <person name="Witherden E.A."/>
            <person name="Didelot X."/>
            <person name="Beighton D."/>
        </authorList>
    </citation>
    <scope>NUCLEOTIDE SEQUENCE [LARGE SCALE GENOMIC DNA]</scope>
    <source>
        <strain evidence="3 4">CCUG 33920</strain>
    </source>
</reference>
<feature type="transmembrane region" description="Helical" evidence="2">
    <location>
        <begin position="67"/>
        <end position="87"/>
    </location>
</feature>
<keyword evidence="2" id="KW-0812">Transmembrane</keyword>
<dbReference type="OrthoDB" id="3259317at2"/>
<evidence type="ECO:0000313" key="4">
    <source>
        <dbReference type="Proteomes" id="UP000186857"/>
    </source>
</evidence>
<evidence type="ECO:0000256" key="1">
    <source>
        <dbReference type="SAM" id="MobiDB-lite"/>
    </source>
</evidence>
<proteinExistence type="predicted"/>
<feature type="region of interest" description="Disordered" evidence="1">
    <location>
        <begin position="1"/>
        <end position="25"/>
    </location>
</feature>
<feature type="transmembrane region" description="Helical" evidence="2">
    <location>
        <begin position="167"/>
        <end position="192"/>
    </location>
</feature>
<dbReference type="InterPro" id="IPR017195">
    <property type="entry name" value="ABC_thiamin-permease_prd"/>
</dbReference>
<comment type="caution">
    <text evidence="3">The sequence shown here is derived from an EMBL/GenBank/DDBJ whole genome shotgun (WGS) entry which is preliminary data.</text>
</comment>
<gene>
    <name evidence="3" type="ORF">BKH29_02800</name>
</gene>
<feature type="transmembrane region" description="Helical" evidence="2">
    <location>
        <begin position="93"/>
        <end position="126"/>
    </location>
</feature>
<dbReference type="Pfam" id="PF09819">
    <property type="entry name" value="ABC_cobalt"/>
    <property type="match status" value="1"/>
</dbReference>
<keyword evidence="2" id="KW-0472">Membrane</keyword>
<dbReference type="EMBL" id="MSKJ01000006">
    <property type="protein sequence ID" value="OLO45522.1"/>
    <property type="molecule type" value="Genomic_DNA"/>
</dbReference>
<feature type="transmembrane region" description="Helical" evidence="2">
    <location>
        <begin position="36"/>
        <end position="55"/>
    </location>
</feature>